<evidence type="ECO:0000256" key="6">
    <source>
        <dbReference type="ARBA" id="ARBA00022840"/>
    </source>
</evidence>
<evidence type="ECO:0000256" key="2">
    <source>
        <dbReference type="ARBA" id="ARBA00022448"/>
    </source>
</evidence>
<dbReference type="PANTHER" id="PTHR19229:SF250">
    <property type="entry name" value="ABC TRANSPORTER DOMAIN-CONTAINING PROTEIN-RELATED"/>
    <property type="match status" value="1"/>
</dbReference>
<evidence type="ECO:0000256" key="3">
    <source>
        <dbReference type="ARBA" id="ARBA00022692"/>
    </source>
</evidence>
<keyword evidence="7" id="KW-1133">Transmembrane helix</keyword>
<evidence type="ECO:0000256" key="5">
    <source>
        <dbReference type="ARBA" id="ARBA00022741"/>
    </source>
</evidence>
<dbReference type="GO" id="GO:0016887">
    <property type="term" value="F:ATP hydrolysis activity"/>
    <property type="evidence" value="ECO:0007669"/>
    <property type="project" value="InterPro"/>
</dbReference>
<dbReference type="EMBL" id="LJIJ01001545">
    <property type="protein sequence ID" value="ODM91447.1"/>
    <property type="molecule type" value="Genomic_DNA"/>
</dbReference>
<keyword evidence="2" id="KW-0813">Transport</keyword>
<dbReference type="Pfam" id="PF00005">
    <property type="entry name" value="ABC_tran"/>
    <property type="match status" value="1"/>
</dbReference>
<dbReference type="PROSITE" id="PS50893">
    <property type="entry name" value="ABC_TRANSPORTER_2"/>
    <property type="match status" value="1"/>
</dbReference>
<comment type="caution">
    <text evidence="10">The sequence shown here is derived from an EMBL/GenBank/DDBJ whole genome shotgun (WGS) entry which is preliminary data.</text>
</comment>
<dbReference type="SMART" id="SM00382">
    <property type="entry name" value="AAA"/>
    <property type="match status" value="1"/>
</dbReference>
<dbReference type="OrthoDB" id="10255969at2759"/>
<dbReference type="STRING" id="48709.A0A1D2MEK2"/>
<dbReference type="OMA" id="EHDMRFI"/>
<dbReference type="GO" id="GO:0005524">
    <property type="term" value="F:ATP binding"/>
    <property type="evidence" value="ECO:0007669"/>
    <property type="project" value="UniProtKB-KW"/>
</dbReference>
<evidence type="ECO:0000313" key="11">
    <source>
        <dbReference type="Proteomes" id="UP000094527"/>
    </source>
</evidence>
<organism evidence="10 11">
    <name type="scientific">Orchesella cincta</name>
    <name type="common">Springtail</name>
    <name type="synonym">Podura cincta</name>
    <dbReference type="NCBI Taxonomy" id="48709"/>
    <lineage>
        <taxon>Eukaryota</taxon>
        <taxon>Metazoa</taxon>
        <taxon>Ecdysozoa</taxon>
        <taxon>Arthropoda</taxon>
        <taxon>Hexapoda</taxon>
        <taxon>Collembola</taxon>
        <taxon>Entomobryomorpha</taxon>
        <taxon>Entomobryoidea</taxon>
        <taxon>Orchesellidae</taxon>
        <taxon>Orchesellinae</taxon>
        <taxon>Orchesella</taxon>
    </lineage>
</organism>
<dbReference type="AlphaFoldDB" id="A0A1D2MEK2"/>
<keyword evidence="4" id="KW-0677">Repeat</keyword>
<dbReference type="Proteomes" id="UP000094527">
    <property type="component" value="Unassembled WGS sequence"/>
</dbReference>
<dbReference type="InterPro" id="IPR026082">
    <property type="entry name" value="ABCA"/>
</dbReference>
<dbReference type="PROSITE" id="PS00211">
    <property type="entry name" value="ABC_TRANSPORTER_1"/>
    <property type="match status" value="1"/>
</dbReference>
<dbReference type="GO" id="GO:0005319">
    <property type="term" value="F:lipid transporter activity"/>
    <property type="evidence" value="ECO:0007669"/>
    <property type="project" value="TreeGrafter"/>
</dbReference>
<reference evidence="10 11" key="1">
    <citation type="journal article" date="2016" name="Genome Biol. Evol.">
        <title>Gene Family Evolution Reflects Adaptation to Soil Environmental Stressors in the Genome of the Collembolan Orchesella cincta.</title>
        <authorList>
            <person name="Faddeeva-Vakhrusheva A."/>
            <person name="Derks M.F."/>
            <person name="Anvar S.Y."/>
            <person name="Agamennone V."/>
            <person name="Suring W."/>
            <person name="Smit S."/>
            <person name="van Straalen N.M."/>
            <person name="Roelofs D."/>
        </authorList>
    </citation>
    <scope>NUCLEOTIDE SEQUENCE [LARGE SCALE GENOMIC DNA]</scope>
    <source>
        <tissue evidence="10">Mixed pool</tissue>
    </source>
</reference>
<feature type="domain" description="ABC transporter" evidence="9">
    <location>
        <begin position="62"/>
        <end position="277"/>
    </location>
</feature>
<keyword evidence="5" id="KW-0547">Nucleotide-binding</keyword>
<evidence type="ECO:0000256" key="4">
    <source>
        <dbReference type="ARBA" id="ARBA00022737"/>
    </source>
</evidence>
<dbReference type="InterPro" id="IPR017871">
    <property type="entry name" value="ABC_transporter-like_CS"/>
</dbReference>
<evidence type="ECO:0000256" key="1">
    <source>
        <dbReference type="ARBA" id="ARBA00004141"/>
    </source>
</evidence>
<dbReference type="Gene3D" id="3.40.50.300">
    <property type="entry name" value="P-loop containing nucleotide triphosphate hydrolases"/>
    <property type="match status" value="1"/>
</dbReference>
<keyword evidence="8" id="KW-0472">Membrane</keyword>
<keyword evidence="11" id="KW-1185">Reference proteome</keyword>
<dbReference type="SUPFAM" id="SSF52540">
    <property type="entry name" value="P-loop containing nucleoside triphosphate hydrolases"/>
    <property type="match status" value="1"/>
</dbReference>
<evidence type="ECO:0000259" key="9">
    <source>
        <dbReference type="PROSITE" id="PS50893"/>
    </source>
</evidence>
<evidence type="ECO:0000256" key="8">
    <source>
        <dbReference type="ARBA" id="ARBA00023136"/>
    </source>
</evidence>
<sequence length="277" mass="30822">MYFENVLPSKYGIRKPWYYPLMLSTWFGKRSKNYYDEHKSSWRIPIEKPGFENEPSGLTAGISIQNLTKQYGKKTAVNGVSLNMYHGQITALVGHNGAGKTTTLSILTGLFPPTSGSATVNGFDITDELDSVRENLGLCPQHNMLFDDLTVLEHLQFFGRLKGLTSFEAHYEAVSLIKKLQLKSKKHVAACNLSGGQKRKLSLGIALVGGSKVVILDEPTSGMDPEARRVIWDLLLAMRGERTLVLTTHFMEEADILGDRIALWHVGKFRALAHPCT</sequence>
<dbReference type="GO" id="GO:0140359">
    <property type="term" value="F:ABC-type transporter activity"/>
    <property type="evidence" value="ECO:0007669"/>
    <property type="project" value="InterPro"/>
</dbReference>
<comment type="subcellular location">
    <subcellularLocation>
        <location evidence="1">Membrane</location>
        <topology evidence="1">Multi-pass membrane protein</topology>
    </subcellularLocation>
</comment>
<dbReference type="InterPro" id="IPR027417">
    <property type="entry name" value="P-loop_NTPase"/>
</dbReference>
<proteinExistence type="predicted"/>
<keyword evidence="6 10" id="KW-0067">ATP-binding</keyword>
<dbReference type="FunFam" id="3.40.50.300:FF:000298">
    <property type="entry name" value="ATP-binding cassette sub-family A member 12"/>
    <property type="match status" value="1"/>
</dbReference>
<dbReference type="CDD" id="cd03263">
    <property type="entry name" value="ABC_subfamily_A"/>
    <property type="match status" value="1"/>
</dbReference>
<evidence type="ECO:0000313" key="10">
    <source>
        <dbReference type="EMBL" id="ODM91447.1"/>
    </source>
</evidence>
<dbReference type="GO" id="GO:0016020">
    <property type="term" value="C:membrane"/>
    <property type="evidence" value="ECO:0007669"/>
    <property type="project" value="UniProtKB-SubCell"/>
</dbReference>
<dbReference type="InterPro" id="IPR003593">
    <property type="entry name" value="AAA+_ATPase"/>
</dbReference>
<dbReference type="InterPro" id="IPR003439">
    <property type="entry name" value="ABC_transporter-like_ATP-bd"/>
</dbReference>
<keyword evidence="3" id="KW-0812">Transmembrane</keyword>
<protein>
    <submittedName>
        <fullName evidence="10">ATP-binding cassette sub-family A member 1</fullName>
    </submittedName>
</protein>
<gene>
    <name evidence="10" type="ORF">Ocin01_15239</name>
</gene>
<name>A0A1D2MEK2_ORCCI</name>
<accession>A0A1D2MEK2</accession>
<dbReference type="PANTHER" id="PTHR19229">
    <property type="entry name" value="ATP-BINDING CASSETTE TRANSPORTER SUBFAMILY A ABCA"/>
    <property type="match status" value="1"/>
</dbReference>
<evidence type="ECO:0000256" key="7">
    <source>
        <dbReference type="ARBA" id="ARBA00022989"/>
    </source>
</evidence>